<accession>A0A1E4RTS9</accession>
<dbReference type="Proteomes" id="UP000094389">
    <property type="component" value="Unassembled WGS sequence"/>
</dbReference>
<evidence type="ECO:0000313" key="2">
    <source>
        <dbReference type="EMBL" id="ODV70670.1"/>
    </source>
</evidence>
<gene>
    <name evidence="2" type="ORF">CYBJADRAFT_170041</name>
</gene>
<organism evidence="2 3">
    <name type="scientific">Cyberlindnera jadinii (strain ATCC 18201 / CBS 1600 / BCRC 20928 / JCM 3617 / NBRC 0987 / NRRL Y-1542)</name>
    <name type="common">Torula yeast</name>
    <name type="synonym">Candida utilis</name>
    <dbReference type="NCBI Taxonomy" id="983966"/>
    <lineage>
        <taxon>Eukaryota</taxon>
        <taxon>Fungi</taxon>
        <taxon>Dikarya</taxon>
        <taxon>Ascomycota</taxon>
        <taxon>Saccharomycotina</taxon>
        <taxon>Saccharomycetes</taxon>
        <taxon>Phaffomycetales</taxon>
        <taxon>Phaffomycetaceae</taxon>
        <taxon>Cyberlindnera</taxon>
    </lineage>
</organism>
<dbReference type="OrthoDB" id="412018at2759"/>
<dbReference type="PANTHER" id="PTHR28047">
    <property type="entry name" value="PROTEIN DCG1"/>
    <property type="match status" value="1"/>
</dbReference>
<sequence>MASKFLAPDVALYGYTAKQPAPSTVECHLDGVLSAADTFRDSYDYVQQVDAVLVACFSDHPLTNCLREEFNVPICGIFEAGIYTARMLGGKFGVITTVARSSIRHGIAIRSMGLDGYCAGLESTNLKVAELHTKPREEVLFLMSKVAVKLVVERGADTIVLGCAGMADMQIAVTNAVRDYGVQVIDGVSTGVNLLTGMVRSGLKTSKAGLFSSSRESRLSRGQDYV</sequence>
<protein>
    <submittedName>
        <fullName evidence="2">Hydantoin racemase</fullName>
    </submittedName>
</protein>
<reference evidence="2 3" key="1">
    <citation type="journal article" date="2016" name="Proc. Natl. Acad. Sci. U.S.A.">
        <title>Comparative genomics of biotechnologically important yeasts.</title>
        <authorList>
            <person name="Riley R."/>
            <person name="Haridas S."/>
            <person name="Wolfe K.H."/>
            <person name="Lopes M.R."/>
            <person name="Hittinger C.T."/>
            <person name="Goeker M."/>
            <person name="Salamov A.A."/>
            <person name="Wisecaver J.H."/>
            <person name="Long T.M."/>
            <person name="Calvey C.H."/>
            <person name="Aerts A.L."/>
            <person name="Barry K.W."/>
            <person name="Choi C."/>
            <person name="Clum A."/>
            <person name="Coughlan A.Y."/>
            <person name="Deshpande S."/>
            <person name="Douglass A.P."/>
            <person name="Hanson S.J."/>
            <person name="Klenk H.-P."/>
            <person name="LaButti K.M."/>
            <person name="Lapidus A."/>
            <person name="Lindquist E.A."/>
            <person name="Lipzen A.M."/>
            <person name="Meier-Kolthoff J.P."/>
            <person name="Ohm R.A."/>
            <person name="Otillar R.P."/>
            <person name="Pangilinan J.L."/>
            <person name="Peng Y."/>
            <person name="Rokas A."/>
            <person name="Rosa C.A."/>
            <person name="Scheuner C."/>
            <person name="Sibirny A.A."/>
            <person name="Slot J.C."/>
            <person name="Stielow J.B."/>
            <person name="Sun H."/>
            <person name="Kurtzman C.P."/>
            <person name="Blackwell M."/>
            <person name="Grigoriev I.V."/>
            <person name="Jeffries T.W."/>
        </authorList>
    </citation>
    <scope>NUCLEOTIDE SEQUENCE [LARGE SCALE GENOMIC DNA]</scope>
    <source>
        <strain evidence="3">ATCC 18201 / CBS 1600 / BCRC 20928 / JCM 3617 / NBRC 0987 / NRRL Y-1542</strain>
    </source>
</reference>
<evidence type="ECO:0000313" key="3">
    <source>
        <dbReference type="Proteomes" id="UP000094389"/>
    </source>
</evidence>
<dbReference type="RefSeq" id="XP_020067709.1">
    <property type="nucleotide sequence ID" value="XM_020216041.1"/>
</dbReference>
<dbReference type="GO" id="GO:0047661">
    <property type="term" value="F:amino-acid racemase activity"/>
    <property type="evidence" value="ECO:0007669"/>
    <property type="project" value="InterPro"/>
</dbReference>
<dbReference type="InterPro" id="IPR053714">
    <property type="entry name" value="Iso_Racemase_Enz_sf"/>
</dbReference>
<dbReference type="STRING" id="983966.A0A1E4RTS9"/>
<keyword evidence="3" id="KW-1185">Reference proteome</keyword>
<dbReference type="Gene3D" id="3.40.50.12500">
    <property type="match status" value="1"/>
</dbReference>
<comment type="similarity">
    <text evidence="1">Belongs to the HyuE racemase family.</text>
</comment>
<dbReference type="EMBL" id="KV453953">
    <property type="protein sequence ID" value="ODV70670.1"/>
    <property type="molecule type" value="Genomic_DNA"/>
</dbReference>
<dbReference type="GeneID" id="30990437"/>
<proteinExistence type="inferred from homology"/>
<dbReference type="AlphaFoldDB" id="A0A1E4RTS9"/>
<evidence type="ECO:0000256" key="1">
    <source>
        <dbReference type="ARBA" id="ARBA00038414"/>
    </source>
</evidence>
<dbReference type="OMA" id="FEHHCAA"/>
<name>A0A1E4RTS9_CYBJN</name>
<dbReference type="InterPro" id="IPR015942">
    <property type="entry name" value="Asp/Glu/hydantoin_racemase"/>
</dbReference>
<dbReference type="Pfam" id="PF01177">
    <property type="entry name" value="Asp_Glu_race"/>
    <property type="match status" value="1"/>
</dbReference>
<dbReference type="InterPro" id="IPR052186">
    <property type="entry name" value="Hydantoin_racemase-like"/>
</dbReference>
<dbReference type="PANTHER" id="PTHR28047:SF6">
    <property type="entry name" value="CN HYDROLASE DOMAIN-CONTAINING PROTEIN"/>
    <property type="match status" value="1"/>
</dbReference>